<dbReference type="AlphaFoldDB" id="A0A2J6T3S0"/>
<dbReference type="RefSeq" id="XP_024734595.1">
    <property type="nucleotide sequence ID" value="XM_024880655.1"/>
</dbReference>
<name>A0A2J6T3S0_9HELO</name>
<organism evidence="1 2">
    <name type="scientific">Hyaloscypha bicolor E</name>
    <dbReference type="NCBI Taxonomy" id="1095630"/>
    <lineage>
        <taxon>Eukaryota</taxon>
        <taxon>Fungi</taxon>
        <taxon>Dikarya</taxon>
        <taxon>Ascomycota</taxon>
        <taxon>Pezizomycotina</taxon>
        <taxon>Leotiomycetes</taxon>
        <taxon>Helotiales</taxon>
        <taxon>Hyaloscyphaceae</taxon>
        <taxon>Hyaloscypha</taxon>
        <taxon>Hyaloscypha bicolor</taxon>
    </lineage>
</organism>
<dbReference type="GeneID" id="36588732"/>
<evidence type="ECO:0000313" key="2">
    <source>
        <dbReference type="Proteomes" id="UP000235371"/>
    </source>
</evidence>
<dbReference type="EMBL" id="KZ613846">
    <property type="protein sequence ID" value="PMD57691.1"/>
    <property type="molecule type" value="Genomic_DNA"/>
</dbReference>
<dbReference type="Proteomes" id="UP000235371">
    <property type="component" value="Unassembled WGS sequence"/>
</dbReference>
<proteinExistence type="predicted"/>
<accession>A0A2J6T3S0</accession>
<dbReference type="InParanoid" id="A0A2J6T3S0"/>
<protein>
    <submittedName>
        <fullName evidence="1">Uncharacterized protein</fullName>
    </submittedName>
</protein>
<sequence length="63" mass="6829">MLNPSALSYASPALLLILPMSHLTAGGIAINLSLPESLLPHHDCFGAIAHTRVSWLSKHWLPF</sequence>
<reference evidence="1 2" key="1">
    <citation type="submission" date="2016-04" db="EMBL/GenBank/DDBJ databases">
        <title>A degradative enzymes factory behind the ericoid mycorrhizal symbiosis.</title>
        <authorList>
            <consortium name="DOE Joint Genome Institute"/>
            <person name="Martino E."/>
            <person name="Morin E."/>
            <person name="Grelet G."/>
            <person name="Kuo A."/>
            <person name="Kohler A."/>
            <person name="Daghino S."/>
            <person name="Barry K."/>
            <person name="Choi C."/>
            <person name="Cichocki N."/>
            <person name="Clum A."/>
            <person name="Copeland A."/>
            <person name="Hainaut M."/>
            <person name="Haridas S."/>
            <person name="Labutti K."/>
            <person name="Lindquist E."/>
            <person name="Lipzen A."/>
            <person name="Khouja H.-R."/>
            <person name="Murat C."/>
            <person name="Ohm R."/>
            <person name="Olson A."/>
            <person name="Spatafora J."/>
            <person name="Veneault-Fourrey C."/>
            <person name="Henrissat B."/>
            <person name="Grigoriev I."/>
            <person name="Martin F."/>
            <person name="Perotto S."/>
        </authorList>
    </citation>
    <scope>NUCLEOTIDE SEQUENCE [LARGE SCALE GENOMIC DNA]</scope>
    <source>
        <strain evidence="1 2">E</strain>
    </source>
</reference>
<evidence type="ECO:0000313" key="1">
    <source>
        <dbReference type="EMBL" id="PMD57691.1"/>
    </source>
</evidence>
<keyword evidence="2" id="KW-1185">Reference proteome</keyword>
<gene>
    <name evidence="1" type="ORF">K444DRAFT_615087</name>
</gene>